<feature type="domain" description="MotA/TolQ/ExbB proton channel" evidence="8">
    <location>
        <begin position="107"/>
        <end position="190"/>
    </location>
</feature>
<evidence type="ECO:0000259" key="8">
    <source>
        <dbReference type="Pfam" id="PF01618"/>
    </source>
</evidence>
<evidence type="ECO:0000256" key="7">
    <source>
        <dbReference type="SAM" id="Phobius"/>
    </source>
</evidence>
<keyword evidence="2" id="KW-1003">Cell membrane</keyword>
<keyword evidence="5 7" id="KW-0472">Membrane</keyword>
<keyword evidence="10" id="KW-1185">Reference proteome</keyword>
<feature type="transmembrane region" description="Helical" evidence="7">
    <location>
        <begin position="42"/>
        <end position="62"/>
    </location>
</feature>
<evidence type="ECO:0000256" key="5">
    <source>
        <dbReference type="ARBA" id="ARBA00023136"/>
    </source>
</evidence>
<protein>
    <recommendedName>
        <fullName evidence="8">MotA/TolQ/ExbB proton channel domain-containing protein</fullName>
    </recommendedName>
</protein>
<feature type="transmembrane region" description="Helical" evidence="7">
    <location>
        <begin position="117"/>
        <end position="139"/>
    </location>
</feature>
<dbReference type="Proteomes" id="UP000603352">
    <property type="component" value="Unassembled WGS sequence"/>
</dbReference>
<evidence type="ECO:0000256" key="3">
    <source>
        <dbReference type="ARBA" id="ARBA00022692"/>
    </source>
</evidence>
<keyword evidence="6" id="KW-0813">Transport</keyword>
<feature type="transmembrane region" description="Helical" evidence="7">
    <location>
        <begin position="159"/>
        <end position="180"/>
    </location>
</feature>
<dbReference type="RefSeq" id="WP_229708037.1">
    <property type="nucleotide sequence ID" value="NZ_BMDZ01000026.1"/>
</dbReference>
<dbReference type="PROSITE" id="PS51257">
    <property type="entry name" value="PROKAR_LIPOPROTEIN"/>
    <property type="match status" value="1"/>
</dbReference>
<keyword evidence="6" id="KW-0653">Protein transport</keyword>
<dbReference type="Pfam" id="PF01618">
    <property type="entry name" value="MotA_ExbB"/>
    <property type="match status" value="1"/>
</dbReference>
<proteinExistence type="inferred from homology"/>
<keyword evidence="3 7" id="KW-0812">Transmembrane</keyword>
<keyword evidence="4 7" id="KW-1133">Transmembrane helix</keyword>
<organism evidence="9 10">
    <name type="scientific">Tistrella bauzanensis</name>
    <dbReference type="NCBI Taxonomy" id="657419"/>
    <lineage>
        <taxon>Bacteria</taxon>
        <taxon>Pseudomonadati</taxon>
        <taxon>Pseudomonadota</taxon>
        <taxon>Alphaproteobacteria</taxon>
        <taxon>Geminicoccales</taxon>
        <taxon>Geminicoccaceae</taxon>
        <taxon>Tistrella</taxon>
    </lineage>
</organism>
<dbReference type="EMBL" id="BMDZ01000026">
    <property type="protein sequence ID" value="GGB41994.1"/>
    <property type="molecule type" value="Genomic_DNA"/>
</dbReference>
<evidence type="ECO:0000256" key="1">
    <source>
        <dbReference type="ARBA" id="ARBA00004651"/>
    </source>
</evidence>
<gene>
    <name evidence="9" type="ORF">GCM10011505_24250</name>
</gene>
<evidence type="ECO:0000256" key="6">
    <source>
        <dbReference type="RuleBase" id="RU004057"/>
    </source>
</evidence>
<comment type="caution">
    <text evidence="9">The sequence shown here is derived from an EMBL/GenBank/DDBJ whole genome shotgun (WGS) entry which is preliminary data.</text>
</comment>
<evidence type="ECO:0000313" key="9">
    <source>
        <dbReference type="EMBL" id="GGB41994.1"/>
    </source>
</evidence>
<feature type="transmembrane region" description="Helical" evidence="7">
    <location>
        <begin position="7"/>
        <end position="30"/>
    </location>
</feature>
<name>A0ABQ1II72_9PROT</name>
<evidence type="ECO:0000256" key="4">
    <source>
        <dbReference type="ARBA" id="ARBA00022989"/>
    </source>
</evidence>
<sequence length="207" mass="22421">MHHRYLLIYRFLLVNLMAAACMVLAWVHGWIDRVIASDSSRITVLIFAVFLVGLSLCAWRIVQISAGLNDLKRPRPPADGRVGQYLATLNGVPESRRPVVAEGLKAKLYARTSNVRYIADSLVLLGLIGTVVGFIIALSGVDQDRVADVTAIAPMVAQLLDGMAVALWTTLVGSVLHIWLRLNYQILAGGTVTLVADLVARGEGHAV</sequence>
<comment type="similarity">
    <text evidence="6">Belongs to the exbB/tolQ family.</text>
</comment>
<comment type="subcellular location">
    <subcellularLocation>
        <location evidence="1">Cell membrane</location>
        <topology evidence="1">Multi-pass membrane protein</topology>
    </subcellularLocation>
    <subcellularLocation>
        <location evidence="6">Membrane</location>
        <topology evidence="6">Multi-pass membrane protein</topology>
    </subcellularLocation>
</comment>
<dbReference type="InterPro" id="IPR002898">
    <property type="entry name" value="MotA_ExbB_proton_chnl"/>
</dbReference>
<accession>A0ABQ1II72</accession>
<reference evidence="10" key="1">
    <citation type="journal article" date="2019" name="Int. J. Syst. Evol. Microbiol.">
        <title>The Global Catalogue of Microorganisms (GCM) 10K type strain sequencing project: providing services to taxonomists for standard genome sequencing and annotation.</title>
        <authorList>
            <consortium name="The Broad Institute Genomics Platform"/>
            <consortium name="The Broad Institute Genome Sequencing Center for Infectious Disease"/>
            <person name="Wu L."/>
            <person name="Ma J."/>
        </authorList>
    </citation>
    <scope>NUCLEOTIDE SEQUENCE [LARGE SCALE GENOMIC DNA]</scope>
    <source>
        <strain evidence="10">CGMCC 1.10188</strain>
    </source>
</reference>
<evidence type="ECO:0000256" key="2">
    <source>
        <dbReference type="ARBA" id="ARBA00022475"/>
    </source>
</evidence>
<evidence type="ECO:0000313" key="10">
    <source>
        <dbReference type="Proteomes" id="UP000603352"/>
    </source>
</evidence>